<dbReference type="EMBL" id="SPHZ02000002">
    <property type="protein sequence ID" value="KAF0929827.1"/>
    <property type="molecule type" value="Genomic_DNA"/>
</dbReference>
<name>A0A6G1EYV4_9ORYZ</name>
<protein>
    <submittedName>
        <fullName evidence="2">Uncharacterized protein</fullName>
    </submittedName>
</protein>
<evidence type="ECO:0000313" key="2">
    <source>
        <dbReference type="EMBL" id="KAF0929827.1"/>
    </source>
</evidence>
<reference evidence="2 3" key="1">
    <citation type="submission" date="2019-11" db="EMBL/GenBank/DDBJ databases">
        <title>Whole genome sequence of Oryza granulata.</title>
        <authorList>
            <person name="Li W."/>
        </authorList>
    </citation>
    <scope>NUCLEOTIDE SEQUENCE [LARGE SCALE GENOMIC DNA]</scope>
    <source>
        <strain evidence="3">cv. Menghai</strain>
        <tissue evidence="2">Leaf</tissue>
    </source>
</reference>
<comment type="caution">
    <text evidence="2">The sequence shown here is derived from an EMBL/GenBank/DDBJ whole genome shotgun (WGS) entry which is preliminary data.</text>
</comment>
<sequence length="83" mass="9137">MSLSFAFFFTSRPGDTPAARYLTSWMDNECRIERLEHEASKCDDLINVLLMATHAADADLPRNEEEPSAQEIASSGDRSVGSG</sequence>
<dbReference type="Proteomes" id="UP000479710">
    <property type="component" value="Unassembled WGS sequence"/>
</dbReference>
<evidence type="ECO:0000256" key="1">
    <source>
        <dbReference type="SAM" id="MobiDB-lite"/>
    </source>
</evidence>
<dbReference type="AlphaFoldDB" id="A0A6G1EYV4"/>
<accession>A0A6G1EYV4</accession>
<proteinExistence type="predicted"/>
<evidence type="ECO:0000313" key="3">
    <source>
        <dbReference type="Proteomes" id="UP000479710"/>
    </source>
</evidence>
<feature type="region of interest" description="Disordered" evidence="1">
    <location>
        <begin position="57"/>
        <end position="83"/>
    </location>
</feature>
<organism evidence="2 3">
    <name type="scientific">Oryza meyeriana var. granulata</name>
    <dbReference type="NCBI Taxonomy" id="110450"/>
    <lineage>
        <taxon>Eukaryota</taxon>
        <taxon>Viridiplantae</taxon>
        <taxon>Streptophyta</taxon>
        <taxon>Embryophyta</taxon>
        <taxon>Tracheophyta</taxon>
        <taxon>Spermatophyta</taxon>
        <taxon>Magnoliopsida</taxon>
        <taxon>Liliopsida</taxon>
        <taxon>Poales</taxon>
        <taxon>Poaceae</taxon>
        <taxon>BOP clade</taxon>
        <taxon>Oryzoideae</taxon>
        <taxon>Oryzeae</taxon>
        <taxon>Oryzinae</taxon>
        <taxon>Oryza</taxon>
        <taxon>Oryza meyeriana</taxon>
    </lineage>
</organism>
<keyword evidence="3" id="KW-1185">Reference proteome</keyword>
<gene>
    <name evidence="2" type="ORF">E2562_025961</name>
</gene>